<evidence type="ECO:0000313" key="2">
    <source>
        <dbReference type="Proteomes" id="UP000739538"/>
    </source>
</evidence>
<proteinExistence type="predicted"/>
<dbReference type="AlphaFoldDB" id="A0A956NB71"/>
<reference evidence="1" key="1">
    <citation type="submission" date="2020-04" db="EMBL/GenBank/DDBJ databases">
        <authorList>
            <person name="Zhang T."/>
        </authorList>
    </citation>
    <scope>NUCLEOTIDE SEQUENCE</scope>
    <source>
        <strain evidence="1">HKST-UBA02</strain>
    </source>
</reference>
<organism evidence="1 2">
    <name type="scientific">Eiseniibacteriota bacterium</name>
    <dbReference type="NCBI Taxonomy" id="2212470"/>
    <lineage>
        <taxon>Bacteria</taxon>
        <taxon>Candidatus Eiseniibacteriota</taxon>
    </lineage>
</organism>
<name>A0A956NB71_UNCEI</name>
<comment type="caution">
    <text evidence="1">The sequence shown here is derived from an EMBL/GenBank/DDBJ whole genome shotgun (WGS) entry which is preliminary data.</text>
</comment>
<gene>
    <name evidence="1" type="ORF">KDA27_09160</name>
</gene>
<dbReference type="EMBL" id="JAGQHS010000037">
    <property type="protein sequence ID" value="MCA9755957.1"/>
    <property type="molecule type" value="Genomic_DNA"/>
</dbReference>
<evidence type="ECO:0000313" key="1">
    <source>
        <dbReference type="EMBL" id="MCA9755957.1"/>
    </source>
</evidence>
<protein>
    <submittedName>
        <fullName evidence="1">Uncharacterized protein</fullName>
    </submittedName>
</protein>
<accession>A0A956NB71</accession>
<dbReference type="Proteomes" id="UP000739538">
    <property type="component" value="Unassembled WGS sequence"/>
</dbReference>
<reference evidence="1" key="2">
    <citation type="journal article" date="2021" name="Microbiome">
        <title>Successional dynamics and alternative stable states in a saline activated sludge microbial community over 9 years.</title>
        <authorList>
            <person name="Wang Y."/>
            <person name="Ye J."/>
            <person name="Ju F."/>
            <person name="Liu L."/>
            <person name="Boyd J.A."/>
            <person name="Deng Y."/>
            <person name="Parks D.H."/>
            <person name="Jiang X."/>
            <person name="Yin X."/>
            <person name="Woodcroft B.J."/>
            <person name="Tyson G.W."/>
            <person name="Hugenholtz P."/>
            <person name="Polz M.F."/>
            <person name="Zhang T."/>
        </authorList>
    </citation>
    <scope>NUCLEOTIDE SEQUENCE</scope>
    <source>
        <strain evidence="1">HKST-UBA02</strain>
    </source>
</reference>
<sequence>MDVSFFVHERRSTILDQAEEMLERHHLTHYEDAEQGAVRARLEGLFDVVETSLETRNLAPIVAYARKVAQDRFAAHYDLFEVQTAFNALEAVTWRTIIAEMEASAYASALGSLSTVLGAGKDSLAQAYVECATSSKTPTIDVKYLFRGQ</sequence>